<feature type="active site" description="Proton donor" evidence="9 10">
    <location>
        <position position="213"/>
    </location>
</feature>
<dbReference type="SFLD" id="SFLDS00001">
    <property type="entry name" value="Enolase"/>
    <property type="match status" value="1"/>
</dbReference>
<dbReference type="GO" id="GO:0000287">
    <property type="term" value="F:magnesium ion binding"/>
    <property type="evidence" value="ECO:0007669"/>
    <property type="project" value="UniProtKB-UniRule"/>
</dbReference>
<evidence type="ECO:0000256" key="7">
    <source>
        <dbReference type="ARBA" id="ARBA00023152"/>
    </source>
</evidence>
<evidence type="ECO:0000256" key="6">
    <source>
        <dbReference type="ARBA" id="ARBA00022842"/>
    </source>
</evidence>
<accession>A0A1F6V5Z4</accession>
<dbReference type="SUPFAM" id="SSF54826">
    <property type="entry name" value="Enolase N-terminal domain-like"/>
    <property type="match status" value="1"/>
</dbReference>
<dbReference type="SMART" id="SM01193">
    <property type="entry name" value="Enolase_N"/>
    <property type="match status" value="1"/>
</dbReference>
<dbReference type="GO" id="GO:0004634">
    <property type="term" value="F:phosphopyruvate hydratase activity"/>
    <property type="evidence" value="ECO:0007669"/>
    <property type="project" value="UniProtKB-UniRule"/>
</dbReference>
<evidence type="ECO:0000256" key="9">
    <source>
        <dbReference type="HAMAP-Rule" id="MF_00318"/>
    </source>
</evidence>
<dbReference type="Proteomes" id="UP000177370">
    <property type="component" value="Unassembled WGS sequence"/>
</dbReference>
<dbReference type="Pfam" id="PF03952">
    <property type="entry name" value="Enolase_N"/>
    <property type="match status" value="1"/>
</dbReference>
<evidence type="ECO:0000256" key="5">
    <source>
        <dbReference type="ARBA" id="ARBA00022525"/>
    </source>
</evidence>
<reference evidence="14 15" key="1">
    <citation type="journal article" date="2016" name="Nat. Commun.">
        <title>Thousands of microbial genomes shed light on interconnected biogeochemical processes in an aquifer system.</title>
        <authorList>
            <person name="Anantharaman K."/>
            <person name="Brown C.T."/>
            <person name="Hug L.A."/>
            <person name="Sharon I."/>
            <person name="Castelle C.J."/>
            <person name="Probst A.J."/>
            <person name="Thomas B.C."/>
            <person name="Singh A."/>
            <person name="Wilkins M.J."/>
            <person name="Karaoz U."/>
            <person name="Brodie E.L."/>
            <person name="Williams K.H."/>
            <person name="Hubbard S.S."/>
            <person name="Banfield J.F."/>
        </authorList>
    </citation>
    <scope>NUCLEOTIDE SEQUENCE [LARGE SCALE GENOMIC DNA]</scope>
</reference>
<dbReference type="InterPro" id="IPR020809">
    <property type="entry name" value="Enolase_CS"/>
</dbReference>
<feature type="binding site" evidence="9 11">
    <location>
        <position position="289"/>
    </location>
    <ligand>
        <name>Mg(2+)</name>
        <dbReference type="ChEBI" id="CHEBI:18420"/>
    </ligand>
</feature>
<organism evidence="14 15">
    <name type="scientific">Candidatus Nomurabacteria bacterium RIFCSPHIGHO2_01_FULL_40_24b</name>
    <dbReference type="NCBI Taxonomy" id="1801739"/>
    <lineage>
        <taxon>Bacteria</taxon>
        <taxon>Candidatus Nomuraibacteriota</taxon>
    </lineage>
</organism>
<feature type="binding site" evidence="9 11">
    <location>
        <position position="248"/>
    </location>
    <ligand>
        <name>Mg(2+)</name>
        <dbReference type="ChEBI" id="CHEBI:18420"/>
    </ligand>
</feature>
<evidence type="ECO:0000256" key="1">
    <source>
        <dbReference type="ARBA" id="ARBA00005031"/>
    </source>
</evidence>
<dbReference type="GO" id="GO:0000015">
    <property type="term" value="C:phosphopyruvate hydratase complex"/>
    <property type="evidence" value="ECO:0007669"/>
    <property type="project" value="InterPro"/>
</dbReference>
<dbReference type="PANTHER" id="PTHR11902:SF1">
    <property type="entry name" value="ENOLASE"/>
    <property type="match status" value="1"/>
</dbReference>
<dbReference type="InterPro" id="IPR020811">
    <property type="entry name" value="Enolase_N"/>
</dbReference>
<feature type="domain" description="Enolase N-terminal" evidence="13">
    <location>
        <begin position="5"/>
        <end position="129"/>
    </location>
</feature>
<gene>
    <name evidence="9" type="primary">eno</name>
    <name evidence="14" type="ORF">A2647_04390</name>
</gene>
<dbReference type="PANTHER" id="PTHR11902">
    <property type="entry name" value="ENOLASE"/>
    <property type="match status" value="1"/>
</dbReference>
<keyword evidence="8 9" id="KW-0456">Lyase</keyword>
<dbReference type="SFLD" id="SFLDF00002">
    <property type="entry name" value="enolase"/>
    <property type="match status" value="1"/>
</dbReference>
<keyword evidence="5 9" id="KW-0964">Secreted</keyword>
<dbReference type="GO" id="GO:0009986">
    <property type="term" value="C:cell surface"/>
    <property type="evidence" value="ECO:0007669"/>
    <property type="project" value="UniProtKB-SubCell"/>
</dbReference>
<feature type="binding site" evidence="9">
    <location>
        <position position="391"/>
    </location>
    <ligand>
        <name>(2R)-2-phosphoglycerate</name>
        <dbReference type="ChEBI" id="CHEBI:58289"/>
    </ligand>
</feature>
<keyword evidence="9 11" id="KW-0479">Metal-binding</keyword>
<dbReference type="Pfam" id="PF00113">
    <property type="entry name" value="Enolase_C"/>
    <property type="match status" value="1"/>
</dbReference>
<feature type="active site" description="Proton acceptor" evidence="9 10">
    <location>
        <position position="340"/>
    </location>
</feature>
<keyword evidence="7 9" id="KW-0324">Glycolysis</keyword>
<dbReference type="InterPro" id="IPR029017">
    <property type="entry name" value="Enolase-like_N"/>
</dbReference>
<dbReference type="InterPro" id="IPR036849">
    <property type="entry name" value="Enolase-like_C_sf"/>
</dbReference>
<feature type="binding site" evidence="9">
    <location>
        <position position="340"/>
    </location>
    <ligand>
        <name>(2R)-2-phosphoglycerate</name>
        <dbReference type="ChEBI" id="CHEBI:58289"/>
    </ligand>
</feature>
<comment type="catalytic activity">
    <reaction evidence="9">
        <text>(2R)-2-phosphoglycerate = phosphoenolpyruvate + H2O</text>
        <dbReference type="Rhea" id="RHEA:10164"/>
        <dbReference type="ChEBI" id="CHEBI:15377"/>
        <dbReference type="ChEBI" id="CHEBI:58289"/>
        <dbReference type="ChEBI" id="CHEBI:58702"/>
        <dbReference type="EC" id="4.2.1.11"/>
    </reaction>
</comment>
<comment type="pathway">
    <text evidence="1 9">Carbohydrate degradation; glycolysis; pyruvate from D-glyceraldehyde 3-phosphate: step 4/5.</text>
</comment>
<comment type="similarity">
    <text evidence="2 9">Belongs to the enolase family.</text>
</comment>
<dbReference type="AlphaFoldDB" id="A0A1F6V5Z4"/>
<dbReference type="UniPathway" id="UPA00109">
    <property type="reaction ID" value="UER00187"/>
</dbReference>
<dbReference type="SFLD" id="SFLDG00178">
    <property type="entry name" value="enolase"/>
    <property type="match status" value="1"/>
</dbReference>
<evidence type="ECO:0000259" key="12">
    <source>
        <dbReference type="SMART" id="SM01192"/>
    </source>
</evidence>
<evidence type="ECO:0000256" key="11">
    <source>
        <dbReference type="PIRSR" id="PIRSR001400-3"/>
    </source>
</evidence>
<dbReference type="GO" id="GO:0006096">
    <property type="term" value="P:glycolytic process"/>
    <property type="evidence" value="ECO:0007669"/>
    <property type="project" value="UniProtKB-UniRule"/>
</dbReference>
<evidence type="ECO:0000259" key="13">
    <source>
        <dbReference type="SMART" id="SM01193"/>
    </source>
</evidence>
<dbReference type="EC" id="4.2.1.11" evidence="3 9"/>
<evidence type="ECO:0000256" key="8">
    <source>
        <dbReference type="ARBA" id="ARBA00023239"/>
    </source>
</evidence>
<feature type="binding site" evidence="9 11">
    <location>
        <position position="315"/>
    </location>
    <ligand>
        <name>Mg(2+)</name>
        <dbReference type="ChEBI" id="CHEBI:18420"/>
    </ligand>
</feature>
<dbReference type="GO" id="GO:0005576">
    <property type="term" value="C:extracellular region"/>
    <property type="evidence" value="ECO:0007669"/>
    <property type="project" value="UniProtKB-SubCell"/>
</dbReference>
<comment type="caution">
    <text evidence="14">The sequence shown here is derived from an EMBL/GenBank/DDBJ whole genome shotgun (WGS) entry which is preliminary data.</text>
</comment>
<feature type="domain" description="Enolase C-terminal TIM barrel" evidence="12">
    <location>
        <begin position="146"/>
        <end position="415"/>
    </location>
</feature>
<evidence type="ECO:0000313" key="14">
    <source>
        <dbReference type="EMBL" id="OGI65161.1"/>
    </source>
</evidence>
<dbReference type="PIRSF" id="PIRSF001400">
    <property type="entry name" value="Enolase"/>
    <property type="match status" value="1"/>
</dbReference>
<dbReference type="HAMAP" id="MF_00318">
    <property type="entry name" value="Enolase"/>
    <property type="match status" value="1"/>
</dbReference>
<dbReference type="InterPro" id="IPR020810">
    <property type="entry name" value="Enolase_C"/>
</dbReference>
<comment type="caution">
    <text evidence="9">Lacks conserved residue(s) required for the propagation of feature annotation.</text>
</comment>
<evidence type="ECO:0000256" key="2">
    <source>
        <dbReference type="ARBA" id="ARBA00009604"/>
    </source>
</evidence>
<dbReference type="PROSITE" id="PS00164">
    <property type="entry name" value="ENOLASE"/>
    <property type="match status" value="1"/>
</dbReference>
<evidence type="ECO:0000256" key="3">
    <source>
        <dbReference type="ARBA" id="ARBA00012058"/>
    </source>
</evidence>
<proteinExistence type="inferred from homology"/>
<feature type="binding site" evidence="9">
    <location>
        <position position="170"/>
    </location>
    <ligand>
        <name>(2R)-2-phosphoglycerate</name>
        <dbReference type="ChEBI" id="CHEBI:58289"/>
    </ligand>
</feature>
<dbReference type="InterPro" id="IPR000941">
    <property type="entry name" value="Enolase"/>
</dbReference>
<dbReference type="SMART" id="SM01192">
    <property type="entry name" value="Enolase_C"/>
    <property type="match status" value="1"/>
</dbReference>
<dbReference type="SUPFAM" id="SSF51604">
    <property type="entry name" value="Enolase C-terminal domain-like"/>
    <property type="match status" value="1"/>
</dbReference>
<sequence length="415" mass="46068">MNNKIDKILAEEIKDSCGDPTIKVTVWSNDIFDSFAVPSGASTGLREAHELRDGDGKGVRNVVKKINNVIAKALVGQNIFNQGKIDRTMIKLDGTPNKDNLGGNAMVGVSIACAKLAAKASGVETYQYLRTLRLGSGQAQAKIKSSRKVPFLFLNLLEGGKHAKNKLAFQEYHIVPQTENIREAVEIGIGIDNTLKEIIKKELSANSVVLGDEGGFMPETSDVKKPLFYLNQAIKQNNLKDKARLSLDVAASSFFESNSYKINDKNISRAELMGIYYSLIKEFNLFSIEDPFEQEDFDSFRELKENHEGLLIVGDDLTVSNKMLLQKAIDRRSINAIIIKPNQIGTLTETLETMQLARENNIEIIVSHRGKETEDDFIADLAYAFGCFGFKAGAPTRPERMVKYQRLIKIAELSA</sequence>
<comment type="cofactor">
    <cofactor evidence="11">
        <name>Mg(2+)</name>
        <dbReference type="ChEBI" id="CHEBI:18420"/>
    </cofactor>
    <text evidence="11">Mg(2+) is required for catalysis and for stabilizing the dimer.</text>
</comment>
<comment type="function">
    <text evidence="9">Catalyzes the reversible conversion of 2-phosphoglycerate (2-PG) into phosphoenolpyruvate (PEP). It is essential for the degradation of carbohydrates via glycolysis.</text>
</comment>
<comment type="cofactor">
    <cofactor evidence="9">
        <name>Mg(2+)</name>
        <dbReference type="ChEBI" id="CHEBI:18420"/>
    </cofactor>
    <text evidence="9">Binds a second Mg(2+) ion via substrate during catalysis.</text>
</comment>
<dbReference type="EMBL" id="MFTP01000022">
    <property type="protein sequence ID" value="OGI65161.1"/>
    <property type="molecule type" value="Genomic_DNA"/>
</dbReference>
<keyword evidence="6 9" id="KW-0460">Magnesium</keyword>
<name>A0A1F6V5Z4_9BACT</name>
<dbReference type="Gene3D" id="3.30.390.10">
    <property type="entry name" value="Enolase-like, N-terminal domain"/>
    <property type="match status" value="1"/>
</dbReference>
<evidence type="ECO:0000256" key="4">
    <source>
        <dbReference type="ARBA" id="ARBA00017068"/>
    </source>
</evidence>
<evidence type="ECO:0000256" key="10">
    <source>
        <dbReference type="PIRSR" id="PIRSR001400-1"/>
    </source>
</evidence>
<comment type="subcellular location">
    <subcellularLocation>
        <location evidence="9">Cytoplasm</location>
    </subcellularLocation>
    <subcellularLocation>
        <location evidence="9">Secreted</location>
    </subcellularLocation>
    <subcellularLocation>
        <location evidence="9">Cell surface</location>
    </subcellularLocation>
    <text evidence="9">Fractions of enolase are present in both the cytoplasm and on the cell surface.</text>
</comment>
<dbReference type="Gene3D" id="3.20.20.120">
    <property type="entry name" value="Enolase-like C-terminal domain"/>
    <property type="match status" value="1"/>
</dbReference>
<keyword evidence="9" id="KW-0963">Cytoplasm</keyword>
<protein>
    <recommendedName>
        <fullName evidence="4 9">Enolase</fullName>
        <ecNumber evidence="3 9">4.2.1.11</ecNumber>
    </recommendedName>
    <alternativeName>
        <fullName evidence="9">2-phospho-D-glycerate hydro-lyase</fullName>
    </alternativeName>
    <alternativeName>
        <fullName evidence="9">2-phosphoglycerate dehydratase</fullName>
    </alternativeName>
</protein>
<feature type="binding site" evidence="9">
    <location>
        <position position="369"/>
    </location>
    <ligand>
        <name>(2R)-2-phosphoglycerate</name>
        <dbReference type="ChEBI" id="CHEBI:58289"/>
    </ligand>
</feature>
<dbReference type="PRINTS" id="PR00148">
    <property type="entry name" value="ENOLASE"/>
</dbReference>
<evidence type="ECO:0000313" key="15">
    <source>
        <dbReference type="Proteomes" id="UP000177370"/>
    </source>
</evidence>